<reference evidence="2" key="1">
    <citation type="submission" date="2020-05" db="EMBL/GenBank/DDBJ databases">
        <authorList>
            <person name="Chiriac C."/>
            <person name="Salcher M."/>
            <person name="Ghai R."/>
            <person name="Kavagutti S V."/>
        </authorList>
    </citation>
    <scope>NUCLEOTIDE SEQUENCE</scope>
</reference>
<dbReference type="InterPro" id="IPR036388">
    <property type="entry name" value="WH-like_DNA-bd_sf"/>
</dbReference>
<gene>
    <name evidence="2" type="ORF">UFOPK3564_00639</name>
</gene>
<dbReference type="PANTHER" id="PTHR33164">
    <property type="entry name" value="TRANSCRIPTIONAL REGULATOR, MARR FAMILY"/>
    <property type="match status" value="1"/>
</dbReference>
<name>A0A6J7G6S5_9ZZZZ</name>
<dbReference type="Gene3D" id="1.10.10.10">
    <property type="entry name" value="Winged helix-like DNA-binding domain superfamily/Winged helix DNA-binding domain"/>
    <property type="match status" value="1"/>
</dbReference>
<dbReference type="AlphaFoldDB" id="A0A6J7G6S5"/>
<protein>
    <submittedName>
        <fullName evidence="2">Unannotated protein</fullName>
    </submittedName>
</protein>
<feature type="domain" description="HTH marR-type" evidence="1">
    <location>
        <begin position="24"/>
        <end position="156"/>
    </location>
</feature>
<sequence length="162" mass="17912">MIDDQPCVAQDDPHRLSVLPRGVAERRGLLVYKLASELFVRMTPVFEELGIDGRDYSLLAVLSNDAPGSQAELARLCSLLPAQLVPVLDALERDGLVERRRDERDRRRMIVRITEQGRARLAQADAAARTIEDELLGTLDDEALGRLEAGFREALGARAPVA</sequence>
<dbReference type="EMBL" id="CAFBMK010000023">
    <property type="protein sequence ID" value="CAB4902148.1"/>
    <property type="molecule type" value="Genomic_DNA"/>
</dbReference>
<dbReference type="GO" id="GO:0003700">
    <property type="term" value="F:DNA-binding transcription factor activity"/>
    <property type="evidence" value="ECO:0007669"/>
    <property type="project" value="InterPro"/>
</dbReference>
<dbReference type="InterPro" id="IPR039422">
    <property type="entry name" value="MarR/SlyA-like"/>
</dbReference>
<evidence type="ECO:0000313" key="2">
    <source>
        <dbReference type="EMBL" id="CAB4902148.1"/>
    </source>
</evidence>
<dbReference type="PROSITE" id="PS50995">
    <property type="entry name" value="HTH_MARR_2"/>
    <property type="match status" value="1"/>
</dbReference>
<dbReference type="SMART" id="SM00347">
    <property type="entry name" value="HTH_MARR"/>
    <property type="match status" value="1"/>
</dbReference>
<dbReference type="Pfam" id="PF01047">
    <property type="entry name" value="MarR"/>
    <property type="match status" value="1"/>
</dbReference>
<evidence type="ECO:0000259" key="1">
    <source>
        <dbReference type="PROSITE" id="PS50995"/>
    </source>
</evidence>
<dbReference type="PANTHER" id="PTHR33164:SF43">
    <property type="entry name" value="HTH-TYPE TRANSCRIPTIONAL REPRESSOR YETL"/>
    <property type="match status" value="1"/>
</dbReference>
<dbReference type="GO" id="GO:0006950">
    <property type="term" value="P:response to stress"/>
    <property type="evidence" value="ECO:0007669"/>
    <property type="project" value="TreeGrafter"/>
</dbReference>
<organism evidence="2">
    <name type="scientific">freshwater metagenome</name>
    <dbReference type="NCBI Taxonomy" id="449393"/>
    <lineage>
        <taxon>unclassified sequences</taxon>
        <taxon>metagenomes</taxon>
        <taxon>ecological metagenomes</taxon>
    </lineage>
</organism>
<proteinExistence type="predicted"/>
<accession>A0A6J7G6S5</accession>
<dbReference type="InterPro" id="IPR000835">
    <property type="entry name" value="HTH_MarR-typ"/>
</dbReference>
<dbReference type="SUPFAM" id="SSF46785">
    <property type="entry name" value="Winged helix' DNA-binding domain"/>
    <property type="match status" value="1"/>
</dbReference>
<dbReference type="InterPro" id="IPR036390">
    <property type="entry name" value="WH_DNA-bd_sf"/>
</dbReference>